<reference evidence="3 4" key="1">
    <citation type="submission" date="2020-07" db="EMBL/GenBank/DDBJ databases">
        <title>Genomic Encyclopedia of Type Strains, Phase IV (KMG-V): Genome sequencing to study the core and pangenomes of soil and plant-associated prokaryotes.</title>
        <authorList>
            <person name="Whitman W."/>
        </authorList>
    </citation>
    <scope>NUCLEOTIDE SEQUENCE [LARGE SCALE GENOMIC DNA]</scope>
    <source>
        <strain evidence="3 4">M8UP30</strain>
    </source>
</reference>
<proteinExistence type="predicted"/>
<dbReference type="AlphaFoldDB" id="A0A7Y9T290"/>
<organism evidence="3 4">
    <name type="scientific">Tunturiibacter lichenicola</name>
    <dbReference type="NCBI Taxonomy" id="2051959"/>
    <lineage>
        <taxon>Bacteria</taxon>
        <taxon>Pseudomonadati</taxon>
        <taxon>Acidobacteriota</taxon>
        <taxon>Terriglobia</taxon>
        <taxon>Terriglobales</taxon>
        <taxon>Acidobacteriaceae</taxon>
        <taxon>Tunturiibacter</taxon>
    </lineage>
</organism>
<dbReference type="Pfam" id="PF13432">
    <property type="entry name" value="TPR_16"/>
    <property type="match status" value="2"/>
</dbReference>
<feature type="repeat" description="TPR" evidence="1">
    <location>
        <begin position="259"/>
        <end position="292"/>
    </location>
</feature>
<dbReference type="PROSITE" id="PS50005">
    <property type="entry name" value="TPR"/>
    <property type="match status" value="1"/>
</dbReference>
<dbReference type="Gene3D" id="1.25.40.10">
    <property type="entry name" value="Tetratricopeptide repeat domain"/>
    <property type="match status" value="3"/>
</dbReference>
<gene>
    <name evidence="3" type="ORF">HDF12_001271</name>
</gene>
<feature type="signal peptide" evidence="2">
    <location>
        <begin position="1"/>
        <end position="22"/>
    </location>
</feature>
<dbReference type="PANTHER" id="PTHR12558">
    <property type="entry name" value="CELL DIVISION CYCLE 16,23,27"/>
    <property type="match status" value="1"/>
</dbReference>
<protein>
    <submittedName>
        <fullName evidence="3">Tetratricopeptide (TPR) repeat protein</fullName>
    </submittedName>
</protein>
<keyword evidence="1" id="KW-0802">TPR repeat</keyword>
<dbReference type="EMBL" id="JACCCV010000001">
    <property type="protein sequence ID" value="NYF50906.1"/>
    <property type="molecule type" value="Genomic_DNA"/>
</dbReference>
<accession>A0A7Y9T290</accession>
<dbReference type="GO" id="GO:0030246">
    <property type="term" value="F:carbohydrate binding"/>
    <property type="evidence" value="ECO:0007669"/>
    <property type="project" value="InterPro"/>
</dbReference>
<dbReference type="SUPFAM" id="SSF48452">
    <property type="entry name" value="TPR-like"/>
    <property type="match status" value="1"/>
</dbReference>
<sequence>MKRIGWKISTLAAALLVILAIAQPTRLKAQAAPPAGTASIHGHILNPAGLPITKGEVRLTTDRSSDAKDRKYPYKFPIDQDGNYKGTGIVAGTYVVFVFQDDKSLDFNESVPIAKDEDKLLDFDMSRAEYISKMSPEDRKALEEYKKKNAEVVAGNAKIQNLNALLTQARADNKAGNYDSAITAMKQATETKPDEGILWVTLGDAQLGSGETAAKAAKAAGTSPTDPAILQKYTDAAASYKKAADLNAASKKPNPETAGVAYNQLGQAEARLGDAKASSDAYEQAAKAQPEKAGMYFFNEAATLYNSGKLTEAGAAADKAIAADPKKADAYYIKGQALIPQATVDPKTQKIVAPPGCVEAYQEYLELAPDGPHAADVKGILEGIGAPIKSTFKAGKK</sequence>
<dbReference type="SUPFAM" id="SSF49452">
    <property type="entry name" value="Starch-binding domain-like"/>
    <property type="match status" value="1"/>
</dbReference>
<dbReference type="InterPro" id="IPR011990">
    <property type="entry name" value="TPR-like_helical_dom_sf"/>
</dbReference>
<keyword evidence="2" id="KW-0732">Signal</keyword>
<dbReference type="InterPro" id="IPR013784">
    <property type="entry name" value="Carb-bd-like_fold"/>
</dbReference>
<evidence type="ECO:0000256" key="2">
    <source>
        <dbReference type="SAM" id="SignalP"/>
    </source>
</evidence>
<dbReference type="SMART" id="SM00028">
    <property type="entry name" value="TPR"/>
    <property type="match status" value="3"/>
</dbReference>
<dbReference type="Proteomes" id="UP000534186">
    <property type="component" value="Unassembled WGS sequence"/>
</dbReference>
<dbReference type="InterPro" id="IPR019734">
    <property type="entry name" value="TPR_rpt"/>
</dbReference>
<evidence type="ECO:0000256" key="1">
    <source>
        <dbReference type="PROSITE-ProRule" id="PRU00339"/>
    </source>
</evidence>
<name>A0A7Y9T290_9BACT</name>
<comment type="caution">
    <text evidence="3">The sequence shown here is derived from an EMBL/GenBank/DDBJ whole genome shotgun (WGS) entry which is preliminary data.</text>
</comment>
<evidence type="ECO:0000313" key="3">
    <source>
        <dbReference type="EMBL" id="NYF50906.1"/>
    </source>
</evidence>
<dbReference type="PANTHER" id="PTHR12558:SF13">
    <property type="entry name" value="CELL DIVISION CYCLE PROTEIN 27 HOMOLOG"/>
    <property type="match status" value="1"/>
</dbReference>
<feature type="chain" id="PRO_5031014261" evidence="2">
    <location>
        <begin position="23"/>
        <end position="397"/>
    </location>
</feature>
<evidence type="ECO:0000313" key="4">
    <source>
        <dbReference type="Proteomes" id="UP000534186"/>
    </source>
</evidence>